<keyword evidence="2" id="KW-0813">Transport</keyword>
<protein>
    <submittedName>
        <fullName evidence="9">MFS general substrate transporter</fullName>
    </submittedName>
</protein>
<reference evidence="9" key="1">
    <citation type="journal article" date="2023" name="Mol. Phylogenet. Evol.">
        <title>Genome-scale phylogeny and comparative genomics of the fungal order Sordariales.</title>
        <authorList>
            <person name="Hensen N."/>
            <person name="Bonometti L."/>
            <person name="Westerberg I."/>
            <person name="Brannstrom I.O."/>
            <person name="Guillou S."/>
            <person name="Cros-Aarteil S."/>
            <person name="Calhoun S."/>
            <person name="Haridas S."/>
            <person name="Kuo A."/>
            <person name="Mondo S."/>
            <person name="Pangilinan J."/>
            <person name="Riley R."/>
            <person name="LaButti K."/>
            <person name="Andreopoulos B."/>
            <person name="Lipzen A."/>
            <person name="Chen C."/>
            <person name="Yan M."/>
            <person name="Daum C."/>
            <person name="Ng V."/>
            <person name="Clum A."/>
            <person name="Steindorff A."/>
            <person name="Ohm R.A."/>
            <person name="Martin F."/>
            <person name="Silar P."/>
            <person name="Natvig D.O."/>
            <person name="Lalanne C."/>
            <person name="Gautier V."/>
            <person name="Ament-Velasquez S.L."/>
            <person name="Kruys A."/>
            <person name="Hutchinson M.I."/>
            <person name="Powell A.J."/>
            <person name="Barry K."/>
            <person name="Miller A.N."/>
            <person name="Grigoriev I.V."/>
            <person name="Debuchy R."/>
            <person name="Gladieux P."/>
            <person name="Hiltunen Thoren M."/>
            <person name="Johannesson H."/>
        </authorList>
    </citation>
    <scope>NUCLEOTIDE SEQUENCE</scope>
    <source>
        <strain evidence="9">CBS 538.74</strain>
    </source>
</reference>
<feature type="region of interest" description="Disordered" evidence="6">
    <location>
        <begin position="326"/>
        <end position="348"/>
    </location>
</feature>
<feature type="transmembrane region" description="Helical" evidence="7">
    <location>
        <begin position="145"/>
        <end position="165"/>
    </location>
</feature>
<dbReference type="PANTHER" id="PTHR23504">
    <property type="entry name" value="MAJOR FACILITATOR SUPERFAMILY DOMAIN-CONTAINING PROTEIN 10"/>
    <property type="match status" value="1"/>
</dbReference>
<evidence type="ECO:0000256" key="5">
    <source>
        <dbReference type="ARBA" id="ARBA00023136"/>
    </source>
</evidence>
<evidence type="ECO:0000256" key="1">
    <source>
        <dbReference type="ARBA" id="ARBA00004141"/>
    </source>
</evidence>
<reference evidence="9" key="2">
    <citation type="submission" date="2023-05" db="EMBL/GenBank/DDBJ databases">
        <authorList>
            <consortium name="Lawrence Berkeley National Laboratory"/>
            <person name="Steindorff A."/>
            <person name="Hensen N."/>
            <person name="Bonometti L."/>
            <person name="Westerberg I."/>
            <person name="Brannstrom I.O."/>
            <person name="Guillou S."/>
            <person name="Cros-Aarteil S."/>
            <person name="Calhoun S."/>
            <person name="Haridas S."/>
            <person name="Kuo A."/>
            <person name="Mondo S."/>
            <person name="Pangilinan J."/>
            <person name="Riley R."/>
            <person name="Labutti K."/>
            <person name="Andreopoulos B."/>
            <person name="Lipzen A."/>
            <person name="Chen C."/>
            <person name="Yanf M."/>
            <person name="Daum C."/>
            <person name="Ng V."/>
            <person name="Clum A."/>
            <person name="Ohm R."/>
            <person name="Martin F."/>
            <person name="Silar P."/>
            <person name="Natvig D."/>
            <person name="Lalanne C."/>
            <person name="Gautier V."/>
            <person name="Ament-Velasquez S.L."/>
            <person name="Kruys A."/>
            <person name="Hutchinson M.I."/>
            <person name="Powell A.J."/>
            <person name="Barry K."/>
            <person name="Miller A.N."/>
            <person name="Grigoriev I.V."/>
            <person name="Debuchy R."/>
            <person name="Gladieux P."/>
            <person name="Thoren M.H."/>
            <person name="Johannesson H."/>
        </authorList>
    </citation>
    <scope>NUCLEOTIDE SEQUENCE</scope>
    <source>
        <strain evidence="9">CBS 538.74</strain>
    </source>
</reference>
<feature type="transmembrane region" description="Helical" evidence="7">
    <location>
        <begin position="463"/>
        <end position="482"/>
    </location>
</feature>
<feature type="region of interest" description="Disordered" evidence="6">
    <location>
        <begin position="1"/>
        <end position="43"/>
    </location>
</feature>
<organism evidence="9 10">
    <name type="scientific">Chaetomidium leptoderma</name>
    <dbReference type="NCBI Taxonomy" id="669021"/>
    <lineage>
        <taxon>Eukaryota</taxon>
        <taxon>Fungi</taxon>
        <taxon>Dikarya</taxon>
        <taxon>Ascomycota</taxon>
        <taxon>Pezizomycotina</taxon>
        <taxon>Sordariomycetes</taxon>
        <taxon>Sordariomycetidae</taxon>
        <taxon>Sordariales</taxon>
        <taxon>Chaetomiaceae</taxon>
        <taxon>Chaetomidium</taxon>
    </lineage>
</organism>
<dbReference type="Proteomes" id="UP001302745">
    <property type="component" value="Unassembled WGS sequence"/>
</dbReference>
<dbReference type="SUPFAM" id="SSF103473">
    <property type="entry name" value="MFS general substrate transporter"/>
    <property type="match status" value="1"/>
</dbReference>
<gene>
    <name evidence="9" type="ORF">C8A00DRAFT_14683</name>
</gene>
<dbReference type="Gene3D" id="1.20.1250.20">
    <property type="entry name" value="MFS general substrate transporter like domains"/>
    <property type="match status" value="1"/>
</dbReference>
<proteinExistence type="predicted"/>
<feature type="compositionally biased region" description="Basic and acidic residues" evidence="6">
    <location>
        <begin position="33"/>
        <end position="43"/>
    </location>
</feature>
<keyword evidence="3 7" id="KW-0812">Transmembrane</keyword>
<dbReference type="EMBL" id="MU856919">
    <property type="protein sequence ID" value="KAK4154181.1"/>
    <property type="molecule type" value="Genomic_DNA"/>
</dbReference>
<dbReference type="GO" id="GO:0016020">
    <property type="term" value="C:membrane"/>
    <property type="evidence" value="ECO:0007669"/>
    <property type="project" value="UniProtKB-SubCell"/>
</dbReference>
<dbReference type="GO" id="GO:0022857">
    <property type="term" value="F:transmembrane transporter activity"/>
    <property type="evidence" value="ECO:0007669"/>
    <property type="project" value="InterPro"/>
</dbReference>
<feature type="transmembrane region" description="Helical" evidence="7">
    <location>
        <begin position="566"/>
        <end position="588"/>
    </location>
</feature>
<keyword evidence="5 7" id="KW-0472">Membrane</keyword>
<accession>A0AAN6VNT8</accession>
<dbReference type="InterPro" id="IPR011701">
    <property type="entry name" value="MFS"/>
</dbReference>
<feature type="transmembrane region" description="Helical" evidence="7">
    <location>
        <begin position="494"/>
        <end position="514"/>
    </location>
</feature>
<dbReference type="InterPro" id="IPR036259">
    <property type="entry name" value="MFS_trans_sf"/>
</dbReference>
<feature type="transmembrane region" description="Helical" evidence="7">
    <location>
        <begin position="429"/>
        <end position="451"/>
    </location>
</feature>
<evidence type="ECO:0000259" key="8">
    <source>
        <dbReference type="PROSITE" id="PS50850"/>
    </source>
</evidence>
<dbReference type="InterPro" id="IPR020846">
    <property type="entry name" value="MFS_dom"/>
</dbReference>
<dbReference type="PROSITE" id="PS50850">
    <property type="entry name" value="MFS"/>
    <property type="match status" value="1"/>
</dbReference>
<evidence type="ECO:0000256" key="6">
    <source>
        <dbReference type="SAM" id="MobiDB-lite"/>
    </source>
</evidence>
<dbReference type="Pfam" id="PF07690">
    <property type="entry name" value="MFS_1"/>
    <property type="match status" value="1"/>
</dbReference>
<feature type="transmembrane region" description="Helical" evidence="7">
    <location>
        <begin position="203"/>
        <end position="226"/>
    </location>
</feature>
<dbReference type="PANTHER" id="PTHR23504:SF6">
    <property type="entry name" value="MULTIDRUG TRANSPORTER, PUTATIVE (AFU_ORTHOLOGUE AFUA_4G08740)-RELATED"/>
    <property type="match status" value="1"/>
</dbReference>
<evidence type="ECO:0000313" key="9">
    <source>
        <dbReference type="EMBL" id="KAK4154181.1"/>
    </source>
</evidence>
<comment type="caution">
    <text evidence="9">The sequence shown here is derived from an EMBL/GenBank/DDBJ whole genome shotgun (WGS) entry which is preliminary data.</text>
</comment>
<name>A0AAN6VNT8_9PEZI</name>
<evidence type="ECO:0000256" key="3">
    <source>
        <dbReference type="ARBA" id="ARBA00022692"/>
    </source>
</evidence>
<feature type="transmembrane region" description="Helical" evidence="7">
    <location>
        <begin position="115"/>
        <end position="133"/>
    </location>
</feature>
<feature type="compositionally biased region" description="Acidic residues" evidence="6">
    <location>
        <begin position="14"/>
        <end position="23"/>
    </location>
</feature>
<comment type="subcellular location">
    <subcellularLocation>
        <location evidence="1">Membrane</location>
        <topology evidence="1">Multi-pass membrane protein</topology>
    </subcellularLocation>
</comment>
<dbReference type="AlphaFoldDB" id="A0AAN6VNT8"/>
<dbReference type="CDD" id="cd17330">
    <property type="entry name" value="MFS_SLC46_TetA_like"/>
    <property type="match status" value="1"/>
</dbReference>
<evidence type="ECO:0000256" key="4">
    <source>
        <dbReference type="ARBA" id="ARBA00022989"/>
    </source>
</evidence>
<evidence type="ECO:0000256" key="2">
    <source>
        <dbReference type="ARBA" id="ARBA00022448"/>
    </source>
</evidence>
<keyword evidence="10" id="KW-1185">Reference proteome</keyword>
<keyword evidence="4 7" id="KW-1133">Transmembrane helix</keyword>
<feature type="compositionally biased region" description="Polar residues" evidence="6">
    <location>
        <begin position="330"/>
        <end position="341"/>
    </location>
</feature>
<sequence length="611" mass="66017">MGDYDTDAGAGTPDDGDTKDEDVDLGRLLPSHGPERDSGCASLRDEGLVGNASKREAGAKTVSWGDLPRKDQLVVVALARLSEPLVQTSIQSYMFYQLKWFDSTLPDSVISSQAGVMHASFTAAQFLTAMVWGQIADSSRVGRKTVLMIGLVGTLLSCVGFAFATSFWQALLFRSIGGITNGNVGVLRTMISEIVQERRYQSRAFLLLPMTFNVGVIIGPILGGILSDPAGSHPELFGNITFFKRFPYAAPNLVSALFLFFALLGVWLCLEEASTTKTTPTLDARLEKHDRGLELGRKLRAWLPGGHPRAAYVLLGSQDAGVDFDEGHPTVTTPSRQSSLPDASPTLKHPRRRYTQRLPFRRIFTPNVISTLAASFLLAFHLGTFNSLWFIFLSTPVYDPTKGPESPDALGRRLPFIFTGGLGLRPPEVGMAMAILGVIGIGLQLGVYPWLSARLGTVRSWRLFLLFFPLTYFLVPYLSLVPSTSPPPLPKDGIVVWAAIAGVLFFQVVGRTFALPAQTILVNNCTPHPSVLGTVHGVGQSVSSFARSVGPVLCGFLYGMGLARGVVGAVFWGLGGVAACNVLASLFVREADGHDIWLEGDEEGEEVCDPR</sequence>
<feature type="transmembrane region" description="Helical" evidence="7">
    <location>
        <begin position="246"/>
        <end position="270"/>
    </location>
</feature>
<feature type="transmembrane region" description="Helical" evidence="7">
    <location>
        <begin position="368"/>
        <end position="392"/>
    </location>
</feature>
<evidence type="ECO:0000256" key="7">
    <source>
        <dbReference type="SAM" id="Phobius"/>
    </source>
</evidence>
<feature type="domain" description="Major facilitator superfamily (MFS) profile" evidence="8">
    <location>
        <begin position="72"/>
        <end position="593"/>
    </location>
</feature>
<evidence type="ECO:0000313" key="10">
    <source>
        <dbReference type="Proteomes" id="UP001302745"/>
    </source>
</evidence>